<dbReference type="Pfam" id="PF04628">
    <property type="entry name" value="Sedlin_N"/>
    <property type="match status" value="1"/>
</dbReference>
<dbReference type="Proteomes" id="UP000051530">
    <property type="component" value="Unassembled WGS sequence"/>
</dbReference>
<organism evidence="1 2">
    <name type="scientific">Pseudoloma neurophilia</name>
    <dbReference type="NCBI Taxonomy" id="146866"/>
    <lineage>
        <taxon>Eukaryota</taxon>
        <taxon>Fungi</taxon>
        <taxon>Fungi incertae sedis</taxon>
        <taxon>Microsporidia</taxon>
        <taxon>Pseudoloma</taxon>
    </lineage>
</organism>
<dbReference type="GO" id="GO:0005737">
    <property type="term" value="C:cytoplasm"/>
    <property type="evidence" value="ECO:0007669"/>
    <property type="project" value="GOC"/>
</dbReference>
<gene>
    <name evidence="1" type="ORF">M153_2800006626</name>
</gene>
<dbReference type="EMBL" id="LGUB01000085">
    <property type="protein sequence ID" value="KRH94375.1"/>
    <property type="molecule type" value="Genomic_DNA"/>
</dbReference>
<proteinExistence type="predicted"/>
<evidence type="ECO:0000313" key="1">
    <source>
        <dbReference type="EMBL" id="KRH94375.1"/>
    </source>
</evidence>
<reference evidence="1 2" key="1">
    <citation type="submission" date="2015-07" db="EMBL/GenBank/DDBJ databases">
        <title>The genome of Pseudoloma neurophilia, a relevant intracellular parasite of the zebrafish.</title>
        <authorList>
            <person name="Ndikumana S."/>
            <person name="Pelin A."/>
            <person name="Sanders J."/>
            <person name="Corradi N."/>
        </authorList>
    </citation>
    <scope>NUCLEOTIDE SEQUENCE [LARGE SCALE GENOMIC DNA]</scope>
    <source>
        <strain evidence="1 2">MK1</strain>
    </source>
</reference>
<dbReference type="OrthoDB" id="2191898at2759"/>
<dbReference type="AlphaFoldDB" id="A0A0R0M5N9"/>
<dbReference type="Gene3D" id="3.30.450.70">
    <property type="match status" value="1"/>
</dbReference>
<sequence>MLEDLLLIVNLENDLIYRFSSAKTKEKEQELLLLAYASLDIFEEIRQSLAEYFYFSVDRFLNMKVSVLLLPSGYKIIFVNEWNDPDKIMAFLVEIHKIFRKVLLDFSQNDNCTKIDQEIREKHSEHVKLGHK</sequence>
<dbReference type="VEuPathDB" id="MicrosporidiaDB:M153_2800006626"/>
<evidence type="ECO:0000313" key="2">
    <source>
        <dbReference type="Proteomes" id="UP000051530"/>
    </source>
</evidence>
<protein>
    <submittedName>
        <fullName evidence="1">Uncharacterized protein</fullName>
    </submittedName>
</protein>
<dbReference type="SUPFAM" id="SSF64356">
    <property type="entry name" value="SNARE-like"/>
    <property type="match status" value="1"/>
</dbReference>
<dbReference type="GO" id="GO:0006888">
    <property type="term" value="P:endoplasmic reticulum to Golgi vesicle-mediated transport"/>
    <property type="evidence" value="ECO:0007669"/>
    <property type="project" value="InterPro"/>
</dbReference>
<name>A0A0R0M5N9_9MICR</name>
<accession>A0A0R0M5N9</accession>
<comment type="caution">
    <text evidence="1">The sequence shown here is derived from an EMBL/GenBank/DDBJ whole genome shotgun (WGS) entry which is preliminary data.</text>
</comment>
<dbReference type="InterPro" id="IPR011012">
    <property type="entry name" value="Longin-like_dom_sf"/>
</dbReference>
<dbReference type="InterPro" id="IPR006722">
    <property type="entry name" value="Sedlin"/>
</dbReference>
<keyword evidence="2" id="KW-1185">Reference proteome</keyword>